<dbReference type="GO" id="GO:0008641">
    <property type="term" value="F:ubiquitin-like modifier activating enzyme activity"/>
    <property type="evidence" value="ECO:0007669"/>
    <property type="project" value="InterPro"/>
</dbReference>
<name>A0A1H3PC58_9BACT</name>
<gene>
    <name evidence="2" type="ORF">SAMN04488069_1286</name>
</gene>
<evidence type="ECO:0000259" key="1">
    <source>
        <dbReference type="Pfam" id="PF00899"/>
    </source>
</evidence>
<dbReference type="InterPro" id="IPR045886">
    <property type="entry name" value="ThiF/MoeB/HesA"/>
</dbReference>
<dbReference type="Pfam" id="PF00899">
    <property type="entry name" value="ThiF"/>
    <property type="match status" value="1"/>
</dbReference>
<dbReference type="GO" id="GO:0061504">
    <property type="term" value="P:cyclic threonylcarbamoyladenosine biosynthetic process"/>
    <property type="evidence" value="ECO:0007669"/>
    <property type="project" value="TreeGrafter"/>
</dbReference>
<dbReference type="PANTHER" id="PTHR43267:SF1">
    <property type="entry name" value="TRNA THREONYLCARBAMOYLADENOSINE DEHYDRATASE"/>
    <property type="match status" value="1"/>
</dbReference>
<evidence type="ECO:0000313" key="2">
    <source>
        <dbReference type="EMBL" id="SDY98650.1"/>
    </source>
</evidence>
<dbReference type="GO" id="GO:0061503">
    <property type="term" value="F:tRNA threonylcarbamoyladenosine dehydratase"/>
    <property type="evidence" value="ECO:0007669"/>
    <property type="project" value="TreeGrafter"/>
</dbReference>
<organism evidence="2 3">
    <name type="scientific">Hymenobacter psychrophilus</name>
    <dbReference type="NCBI Taxonomy" id="651662"/>
    <lineage>
        <taxon>Bacteria</taxon>
        <taxon>Pseudomonadati</taxon>
        <taxon>Bacteroidota</taxon>
        <taxon>Cytophagia</taxon>
        <taxon>Cytophagales</taxon>
        <taxon>Hymenobacteraceae</taxon>
        <taxon>Hymenobacter</taxon>
    </lineage>
</organism>
<dbReference type="Gene3D" id="3.40.50.720">
    <property type="entry name" value="NAD(P)-binding Rossmann-like Domain"/>
    <property type="match status" value="1"/>
</dbReference>
<proteinExistence type="predicted"/>
<dbReference type="SUPFAM" id="SSF69572">
    <property type="entry name" value="Activating enzymes of the ubiquitin-like proteins"/>
    <property type="match status" value="1"/>
</dbReference>
<evidence type="ECO:0000313" key="3">
    <source>
        <dbReference type="Proteomes" id="UP000199249"/>
    </source>
</evidence>
<reference evidence="3" key="1">
    <citation type="submission" date="2016-10" db="EMBL/GenBank/DDBJ databases">
        <authorList>
            <person name="Varghese N."/>
            <person name="Submissions S."/>
        </authorList>
    </citation>
    <scope>NUCLEOTIDE SEQUENCE [LARGE SCALE GENOMIC DNA]</scope>
    <source>
        <strain evidence="3">CGMCC 1.8975</strain>
    </source>
</reference>
<dbReference type="InterPro" id="IPR000594">
    <property type="entry name" value="ThiF_NAD_FAD-bd"/>
</dbReference>
<dbReference type="Proteomes" id="UP000199249">
    <property type="component" value="Unassembled WGS sequence"/>
</dbReference>
<dbReference type="STRING" id="651662.SAMN04488069_1286"/>
<keyword evidence="3" id="KW-1185">Reference proteome</keyword>
<dbReference type="InterPro" id="IPR035985">
    <property type="entry name" value="Ubiquitin-activating_enz"/>
</dbReference>
<sequence>MRGYAGLRSGCRNNEHANSFIQTVKQRYIRNRIYLTSEEQNLIQVTPILLGGAGIGSIIAECLVRFGFETITLIDGDVVELSNLNRQNYIESDLAIPKVEALKNRLIAINSNAKITAYNCFITPDTIQDFVPGHTIAINALDFTSDMPLLFDSVCQEHGIPVLHPYNLGWSALVMVIAGDIGLDSLRVADRPFNELSVVQYVSDYMRRKNSPQEWLDETVRKYKAEEEQLSPPQLSIASWLAAGVCTQIIFDLVTGRSVKKFPEFYLSTIRDADAV</sequence>
<dbReference type="PANTHER" id="PTHR43267">
    <property type="entry name" value="TRNA THREONYLCARBAMOYLADENOSINE DEHYDRATASE"/>
    <property type="match status" value="1"/>
</dbReference>
<protein>
    <submittedName>
        <fullName evidence="2">ThiF family protein</fullName>
    </submittedName>
</protein>
<dbReference type="EMBL" id="FNOV01000028">
    <property type="protein sequence ID" value="SDY98650.1"/>
    <property type="molecule type" value="Genomic_DNA"/>
</dbReference>
<dbReference type="CDD" id="cd01483">
    <property type="entry name" value="E1_enzyme_family"/>
    <property type="match status" value="1"/>
</dbReference>
<accession>A0A1H3PC58</accession>
<dbReference type="AlphaFoldDB" id="A0A1H3PC58"/>
<feature type="domain" description="THIF-type NAD/FAD binding fold" evidence="1">
    <location>
        <begin position="39"/>
        <end position="178"/>
    </location>
</feature>